<dbReference type="GeneID" id="64973577"/>
<dbReference type="RefSeq" id="XP_041555766.1">
    <property type="nucleotide sequence ID" value="XM_041703042.1"/>
</dbReference>
<dbReference type="GO" id="GO:0016491">
    <property type="term" value="F:oxidoreductase activity"/>
    <property type="evidence" value="ECO:0007669"/>
    <property type="project" value="UniProtKB-KW"/>
</dbReference>
<dbReference type="AlphaFoldDB" id="A0A7R7XL90"/>
<keyword evidence="7" id="KW-1185">Reference proteome</keyword>
<dbReference type="KEGG" id="apuu:APUU_40016S"/>
<sequence length="389" mass="42537">MRSIQVAADRSRVKLGSGHVLYSLYSGLEKYNLTTLGGRVAGVGLGGYAIGGGFSSLSPAYGLAMDNIFEYELVLPNATIARVNQQTHSDLYFVFRGGMNNFGIVTHFTMRAVPQGQVYGGSWAFSSQTRDAVLQQAYDLTTVWKNDTTMAFYYTFAYDQSLDDFSIAVSQEYALPSESDTLRIDWLSNFGTDGISPGGGRNLYATVTYQPSVGLDRKLQDILIEELQPIKSISGFSPSLAIQPLYEAAVRANHERGGSAAGIQAEGPLTGMSQTTSHAIWTSAKSMKFCKVQSLTLPVVLFNTRWDDEKDDDAINALANRWLQRSLAATNDAGKTHPWLYINYASKAQDPFAGYGEANLRKLTAIQRAVDPNGIFTSKGLCRGNFKLL</sequence>
<evidence type="ECO:0000256" key="3">
    <source>
        <dbReference type="ARBA" id="ARBA00022827"/>
    </source>
</evidence>
<evidence type="ECO:0000313" key="7">
    <source>
        <dbReference type="Proteomes" id="UP000654913"/>
    </source>
</evidence>
<dbReference type="PANTHER" id="PTHR42973:SF22">
    <property type="entry name" value="FAD-BINDING PCMH-TYPE DOMAIN-CONTAINING PROTEIN-RELATED"/>
    <property type="match status" value="1"/>
</dbReference>
<dbReference type="InterPro" id="IPR016166">
    <property type="entry name" value="FAD-bd_PCMH"/>
</dbReference>
<keyword evidence="4" id="KW-0560">Oxidoreductase</keyword>
<reference evidence="6" key="2">
    <citation type="submission" date="2021-02" db="EMBL/GenBank/DDBJ databases">
        <title>Aspergillus puulaauensis MK2 genome sequence.</title>
        <authorList>
            <person name="Futagami T."/>
            <person name="Mori K."/>
            <person name="Kadooka C."/>
            <person name="Tanaka T."/>
        </authorList>
    </citation>
    <scope>NUCLEOTIDE SEQUENCE</scope>
    <source>
        <strain evidence="6">MK2</strain>
    </source>
</reference>
<dbReference type="InterPro" id="IPR050416">
    <property type="entry name" value="FAD-linked_Oxidoreductase"/>
</dbReference>
<reference evidence="6" key="1">
    <citation type="submission" date="2021-01" db="EMBL/GenBank/DDBJ databases">
        <authorList>
            <consortium name="Aspergillus puulaauensis MK2 genome sequencing consortium"/>
            <person name="Kazuki M."/>
            <person name="Futagami T."/>
        </authorList>
    </citation>
    <scope>NUCLEOTIDE SEQUENCE</scope>
    <source>
        <strain evidence="6">MK2</strain>
    </source>
</reference>
<protein>
    <recommendedName>
        <fullName evidence="5">FAD-binding PCMH-type domain-containing protein</fullName>
    </recommendedName>
</protein>
<organism evidence="6 7">
    <name type="scientific">Aspergillus puulaauensis</name>
    <dbReference type="NCBI Taxonomy" id="1220207"/>
    <lineage>
        <taxon>Eukaryota</taxon>
        <taxon>Fungi</taxon>
        <taxon>Dikarya</taxon>
        <taxon>Ascomycota</taxon>
        <taxon>Pezizomycotina</taxon>
        <taxon>Eurotiomycetes</taxon>
        <taxon>Eurotiomycetidae</taxon>
        <taxon>Eurotiales</taxon>
        <taxon>Aspergillaceae</taxon>
        <taxon>Aspergillus</taxon>
    </lineage>
</organism>
<dbReference type="InterPro" id="IPR036318">
    <property type="entry name" value="FAD-bd_PCMH-like_sf"/>
</dbReference>
<name>A0A7R7XL90_9EURO</name>
<accession>A0A7R7XL90</accession>
<dbReference type="Gene3D" id="3.30.465.10">
    <property type="match status" value="1"/>
</dbReference>
<dbReference type="Proteomes" id="UP000654913">
    <property type="component" value="Chromosome 4"/>
</dbReference>
<evidence type="ECO:0000256" key="2">
    <source>
        <dbReference type="ARBA" id="ARBA00022630"/>
    </source>
</evidence>
<dbReference type="SUPFAM" id="SSF56176">
    <property type="entry name" value="FAD-binding/transporter-associated domain-like"/>
    <property type="match status" value="1"/>
</dbReference>
<dbReference type="PANTHER" id="PTHR42973">
    <property type="entry name" value="BINDING OXIDOREDUCTASE, PUTATIVE (AFU_ORTHOLOGUE AFUA_1G17690)-RELATED"/>
    <property type="match status" value="1"/>
</dbReference>
<dbReference type="Pfam" id="PF01565">
    <property type="entry name" value="FAD_binding_4"/>
    <property type="match status" value="1"/>
</dbReference>
<dbReference type="GO" id="GO:0071949">
    <property type="term" value="F:FAD binding"/>
    <property type="evidence" value="ECO:0007669"/>
    <property type="project" value="InterPro"/>
</dbReference>
<evidence type="ECO:0000313" key="6">
    <source>
        <dbReference type="EMBL" id="BCS23572.1"/>
    </source>
</evidence>
<evidence type="ECO:0000256" key="4">
    <source>
        <dbReference type="ARBA" id="ARBA00023002"/>
    </source>
</evidence>
<feature type="domain" description="FAD-binding PCMH-type" evidence="5">
    <location>
        <begin position="1"/>
        <end position="115"/>
    </location>
</feature>
<keyword evidence="3" id="KW-0274">FAD</keyword>
<dbReference type="InterPro" id="IPR016169">
    <property type="entry name" value="FAD-bd_PCMH_sub2"/>
</dbReference>
<evidence type="ECO:0000256" key="1">
    <source>
        <dbReference type="ARBA" id="ARBA00005466"/>
    </source>
</evidence>
<dbReference type="EMBL" id="AP024446">
    <property type="protein sequence ID" value="BCS23572.1"/>
    <property type="molecule type" value="Genomic_DNA"/>
</dbReference>
<dbReference type="OrthoDB" id="2151789at2759"/>
<gene>
    <name evidence="6" type="ORF">APUU_40016S</name>
</gene>
<proteinExistence type="inferred from homology"/>
<comment type="similarity">
    <text evidence="1">Belongs to the oxygen-dependent FAD-linked oxidoreductase family.</text>
</comment>
<keyword evidence="2" id="KW-0285">Flavoprotein</keyword>
<evidence type="ECO:0000259" key="5">
    <source>
        <dbReference type="PROSITE" id="PS51387"/>
    </source>
</evidence>
<dbReference type="InterPro" id="IPR006094">
    <property type="entry name" value="Oxid_FAD_bind_N"/>
</dbReference>
<dbReference type="PROSITE" id="PS51387">
    <property type="entry name" value="FAD_PCMH"/>
    <property type="match status" value="1"/>
</dbReference>
<dbReference type="Gene3D" id="3.40.462.20">
    <property type="match status" value="1"/>
</dbReference>